<feature type="region of interest" description="Disordered" evidence="1">
    <location>
        <begin position="266"/>
        <end position="314"/>
    </location>
</feature>
<evidence type="ECO:0000313" key="2">
    <source>
        <dbReference type="EMBL" id="CAB4027433.1"/>
    </source>
</evidence>
<sequence>MDGRRIGAEERGMDIKVCEEEGRVGDEVRKVGDDEGGPGGEVRNPGDERRSPGGDESGAEGGERSQEIVIERAGEEIQTAGRSWADIPFKDITVRDAVMDAVLKCVRQDKIKCVQQVPGPRYLLTFRSLEYKQLFLDQPFHLRGERVIAQELGMPKFLVKVLYAPNKISNQTIAATLAKYGKIVKVEREMYRDWPNVETGVRLATMSELTEGIPRRLFVGPYPIETRYRGQVPLCGQCGEYGHRVATCSNDFGHVRANCLENQRDVSNDRDDETSGSNLSNDIGRDENGSDVSQPSDEDMDRMKSTSFKDPGGIRGVLLTEKRRAVKKTCHALRTSDGRRVTEQDDISKEQVRFYKELYSKVPTDKVAQDRILNLLDKKLTDEQRDSCEGQLTVGDCLVEVKSMAYGKTPSSDGLPKEFYLTFWDLLKEDFVEMANYYFSVELMPESMGQALISLFFKIEDPELLKNWRPNSLLNTDCKIITKVPVNRVKPVMPTIIHPDQCCSVPGRSSEDNATLLRDICDYLEVNKRMACAFISIGQEKAFDYVEWHFLVRILGTMNFGPQFLSYIKSIYHDLRRTIISNGYVSEFFHVQQGVRQGDRYLHCCLLWWRKCLDKPFESAQKYRDFVCLKGSK</sequence>
<comment type="caution">
    <text evidence="2">The sequence shown here is derived from an EMBL/GenBank/DDBJ whole genome shotgun (WGS) entry which is preliminary data.</text>
</comment>
<dbReference type="OrthoDB" id="1937198at2759"/>
<proteinExistence type="predicted"/>
<evidence type="ECO:0000256" key="1">
    <source>
        <dbReference type="SAM" id="MobiDB-lite"/>
    </source>
</evidence>
<feature type="compositionally biased region" description="Basic and acidic residues" evidence="1">
    <location>
        <begin position="44"/>
        <end position="53"/>
    </location>
</feature>
<accession>A0A7D9JD96</accession>
<feature type="compositionally biased region" description="Basic and acidic residues" evidence="1">
    <location>
        <begin position="1"/>
        <end position="33"/>
    </location>
</feature>
<dbReference type="AlphaFoldDB" id="A0A7D9JD96"/>
<dbReference type="PANTHER" id="PTHR31635">
    <property type="entry name" value="REVERSE TRANSCRIPTASE DOMAIN-CONTAINING PROTEIN-RELATED"/>
    <property type="match status" value="1"/>
</dbReference>
<dbReference type="Pfam" id="PF00078">
    <property type="entry name" value="RVT_1"/>
    <property type="match status" value="1"/>
</dbReference>
<organism evidence="2 3">
    <name type="scientific">Paramuricea clavata</name>
    <name type="common">Red gorgonian</name>
    <name type="synonym">Violescent sea-whip</name>
    <dbReference type="NCBI Taxonomy" id="317549"/>
    <lineage>
        <taxon>Eukaryota</taxon>
        <taxon>Metazoa</taxon>
        <taxon>Cnidaria</taxon>
        <taxon>Anthozoa</taxon>
        <taxon>Octocorallia</taxon>
        <taxon>Malacalcyonacea</taxon>
        <taxon>Plexauridae</taxon>
        <taxon>Paramuricea</taxon>
    </lineage>
</organism>
<reference evidence="2" key="1">
    <citation type="submission" date="2020-04" db="EMBL/GenBank/DDBJ databases">
        <authorList>
            <person name="Alioto T."/>
            <person name="Alioto T."/>
            <person name="Gomez Garrido J."/>
        </authorList>
    </citation>
    <scope>NUCLEOTIDE SEQUENCE</scope>
    <source>
        <strain evidence="2">A484AB</strain>
    </source>
</reference>
<name>A0A7D9JD96_PARCT</name>
<evidence type="ECO:0000313" key="3">
    <source>
        <dbReference type="Proteomes" id="UP001152795"/>
    </source>
</evidence>
<dbReference type="Proteomes" id="UP001152795">
    <property type="component" value="Unassembled WGS sequence"/>
</dbReference>
<gene>
    <name evidence="2" type="ORF">PACLA_8A041268</name>
</gene>
<feature type="region of interest" description="Disordered" evidence="1">
    <location>
        <begin position="1"/>
        <end position="65"/>
    </location>
</feature>
<protein>
    <submittedName>
        <fullName evidence="2">Uncharacterized protein</fullName>
    </submittedName>
</protein>
<dbReference type="PANTHER" id="PTHR31635:SF196">
    <property type="entry name" value="REVERSE TRANSCRIPTASE DOMAIN-CONTAINING PROTEIN-RELATED"/>
    <property type="match status" value="1"/>
</dbReference>
<dbReference type="InterPro" id="IPR000477">
    <property type="entry name" value="RT_dom"/>
</dbReference>
<dbReference type="EMBL" id="CACRXK020014796">
    <property type="protein sequence ID" value="CAB4027433.1"/>
    <property type="molecule type" value="Genomic_DNA"/>
</dbReference>
<keyword evidence="3" id="KW-1185">Reference proteome</keyword>